<feature type="compositionally biased region" description="Low complexity" evidence="1">
    <location>
        <begin position="166"/>
        <end position="178"/>
    </location>
</feature>
<dbReference type="EMBL" id="FNWL01000001">
    <property type="protein sequence ID" value="SEH13429.1"/>
    <property type="molecule type" value="Genomic_DNA"/>
</dbReference>
<sequence>MRELRTCDFCGGDAAGTFEVLPPELEPTESEQRRVVLCAGCKPTLEELLEPLLTRAGLGEAATASSTEETTAAPDHDPATTSNADSATRQGRETTAESSDAPHVDDRTDTVGSDESDESDDERHASTAELESSHRDGITFDEVESTDAVDATGDEAAAPAIETSDDAAANSSDDTPADSSDKTPVDTQPLQQSKSARKPPAAYGKVIRLLQNREFPMKRTTVENLAAGAYDLEGDEVEAIVDYALETGEFVESDGTLQRE</sequence>
<accession>A0A1H6FRA8</accession>
<keyword evidence="3" id="KW-1185">Reference proteome</keyword>
<name>A0A1H6FRA8_9EURY</name>
<evidence type="ECO:0000256" key="1">
    <source>
        <dbReference type="SAM" id="MobiDB-lite"/>
    </source>
</evidence>
<proteinExistence type="predicted"/>
<reference evidence="3" key="1">
    <citation type="submission" date="2016-10" db="EMBL/GenBank/DDBJ databases">
        <authorList>
            <person name="Varghese N."/>
            <person name="Submissions S."/>
        </authorList>
    </citation>
    <scope>NUCLEOTIDE SEQUENCE [LARGE SCALE GENOMIC DNA]</scope>
    <source>
        <strain evidence="3">CGMCC 1.8981</strain>
    </source>
</reference>
<dbReference type="AlphaFoldDB" id="A0A1H6FRA8"/>
<feature type="region of interest" description="Disordered" evidence="1">
    <location>
        <begin position="59"/>
        <end position="202"/>
    </location>
</feature>
<feature type="compositionally biased region" description="Low complexity" evidence="1">
    <location>
        <begin position="59"/>
        <end position="73"/>
    </location>
</feature>
<dbReference type="OrthoDB" id="204261at2157"/>
<organism evidence="2 3">
    <name type="scientific">Natronorubrum sediminis</name>
    <dbReference type="NCBI Taxonomy" id="640943"/>
    <lineage>
        <taxon>Archaea</taxon>
        <taxon>Methanobacteriati</taxon>
        <taxon>Methanobacteriota</taxon>
        <taxon>Stenosarchaea group</taxon>
        <taxon>Halobacteria</taxon>
        <taxon>Halobacteriales</taxon>
        <taxon>Natrialbaceae</taxon>
        <taxon>Natronorubrum</taxon>
    </lineage>
</organism>
<gene>
    <name evidence="2" type="ORF">SAMN04487967_1368</name>
</gene>
<dbReference type="Proteomes" id="UP000199112">
    <property type="component" value="Unassembled WGS sequence"/>
</dbReference>
<evidence type="ECO:0000313" key="3">
    <source>
        <dbReference type="Proteomes" id="UP000199112"/>
    </source>
</evidence>
<dbReference type="RefSeq" id="WP_090506254.1">
    <property type="nucleotide sequence ID" value="NZ_FNWL01000001.1"/>
</dbReference>
<feature type="compositionally biased region" description="Basic and acidic residues" evidence="1">
    <location>
        <begin position="90"/>
        <end position="109"/>
    </location>
</feature>
<feature type="compositionally biased region" description="Basic and acidic residues" evidence="1">
    <location>
        <begin position="121"/>
        <end position="138"/>
    </location>
</feature>
<evidence type="ECO:0000313" key="2">
    <source>
        <dbReference type="EMBL" id="SEH13429.1"/>
    </source>
</evidence>
<feature type="compositionally biased region" description="Polar residues" evidence="1">
    <location>
        <begin position="185"/>
        <end position="194"/>
    </location>
</feature>
<protein>
    <submittedName>
        <fullName evidence="2">Uncharacterized protein</fullName>
    </submittedName>
</protein>